<protein>
    <submittedName>
        <fullName evidence="1">Uncharacterized protein</fullName>
    </submittedName>
</protein>
<accession>A0AA88AE88</accession>
<proteinExistence type="predicted"/>
<organism evidence="1 2">
    <name type="scientific">Ficus carica</name>
    <name type="common">Common fig</name>
    <dbReference type="NCBI Taxonomy" id="3494"/>
    <lineage>
        <taxon>Eukaryota</taxon>
        <taxon>Viridiplantae</taxon>
        <taxon>Streptophyta</taxon>
        <taxon>Embryophyta</taxon>
        <taxon>Tracheophyta</taxon>
        <taxon>Spermatophyta</taxon>
        <taxon>Magnoliopsida</taxon>
        <taxon>eudicotyledons</taxon>
        <taxon>Gunneridae</taxon>
        <taxon>Pentapetalae</taxon>
        <taxon>rosids</taxon>
        <taxon>fabids</taxon>
        <taxon>Rosales</taxon>
        <taxon>Moraceae</taxon>
        <taxon>Ficeae</taxon>
        <taxon>Ficus</taxon>
    </lineage>
</organism>
<dbReference type="AlphaFoldDB" id="A0AA88AE88"/>
<comment type="caution">
    <text evidence="1">The sequence shown here is derived from an EMBL/GenBank/DDBJ whole genome shotgun (WGS) entry which is preliminary data.</text>
</comment>
<dbReference type="Proteomes" id="UP001187192">
    <property type="component" value="Unassembled WGS sequence"/>
</dbReference>
<gene>
    <name evidence="1" type="ORF">TIFTF001_022259</name>
</gene>
<keyword evidence="2" id="KW-1185">Reference proteome</keyword>
<dbReference type="PANTHER" id="PTHR48221">
    <property type="entry name" value="ACYL-COA SYNTHETASE FAMILY PROTEIN"/>
    <property type="match status" value="1"/>
</dbReference>
<evidence type="ECO:0000313" key="1">
    <source>
        <dbReference type="EMBL" id="GMN53118.1"/>
    </source>
</evidence>
<reference evidence="1" key="1">
    <citation type="submission" date="2023-07" db="EMBL/GenBank/DDBJ databases">
        <title>draft genome sequence of fig (Ficus carica).</title>
        <authorList>
            <person name="Takahashi T."/>
            <person name="Nishimura K."/>
        </authorList>
    </citation>
    <scope>NUCLEOTIDE SEQUENCE</scope>
</reference>
<evidence type="ECO:0000313" key="2">
    <source>
        <dbReference type="Proteomes" id="UP001187192"/>
    </source>
</evidence>
<dbReference type="PANTHER" id="PTHR48221:SF2">
    <property type="entry name" value="ACYL-COA SYNTHETASE FAMILY PROTEIN"/>
    <property type="match status" value="1"/>
</dbReference>
<name>A0AA88AE88_FICCA</name>
<sequence>MASVPDLADLFARLASHLDAASSSHRNLAEEDDDDDDRALQLSVSNLNRSLNLDDDSGVRVLDTALSLMCFKAPQVFHSVVKFSAETIGGVLSSSIGCKVLRFQKDEVLLIGCSISGRDCGDLIGACSDVLGKLEGHREHYEDLLYAGLRVAISSSSYRYLYPSRPMLDLRSTDARRKTVLEFLSKLPKGLSIDNNRIPFRLASWFLDPPTLKHDIENILHESMERPFLCLYKEFHERMDWRSTIKCLVLSPIMFIETRALLHRWFLLTGLASVIEFLITLCSVVLDVVSRPTWWDISSELGAKLPFSNAYFPYHHHLLRTFAGPLSHASLLHLVRVTSELFSCTGKQFDQIIKTPGMKAEQIDHKSSWSLAINFPKWFYFASALLFSENSFLDNIYSNCISEASGTGKTRYGESPSSAAARYIAWILDPVSKSNQDLLAEYLVKISKALASKQFGSGIRKKKPAYDRKMHKKPKVCNKEYNTHPERYHCQTIALWLKEFKSVYTVYRNKTAKSSESCDTKSSCDHTMQQNALFRRITFGILLGHLNCIEEDSCDLLLHYATTDRVFQSREIKASSLKKLKCNHAGKKDYFLWIDEYNKEEAVAGACLVFSLTDIVESMSASLFETEEAGLNFICQVKMMVGKYLIKCTQRQIQLKIDEDGNLLVMDLCQRLKQWRHQGQGVLEIHKELDDLINVLSQNLSSI</sequence>
<dbReference type="EMBL" id="BTGU01000044">
    <property type="protein sequence ID" value="GMN53118.1"/>
    <property type="molecule type" value="Genomic_DNA"/>
</dbReference>